<dbReference type="Proteomes" id="UP000322667">
    <property type="component" value="Chromosome D01"/>
</dbReference>
<reference evidence="1 2" key="1">
    <citation type="submission" date="2019-07" db="EMBL/GenBank/DDBJ databases">
        <title>WGS assembly of Gossypium tomentosum.</title>
        <authorList>
            <person name="Chen Z.J."/>
            <person name="Sreedasyam A."/>
            <person name="Ando A."/>
            <person name="Song Q."/>
            <person name="De L."/>
            <person name="Hulse-Kemp A."/>
            <person name="Ding M."/>
            <person name="Ye W."/>
            <person name="Kirkbride R."/>
            <person name="Jenkins J."/>
            <person name="Plott C."/>
            <person name="Lovell J."/>
            <person name="Lin Y.-M."/>
            <person name="Vaughn R."/>
            <person name="Liu B."/>
            <person name="Li W."/>
            <person name="Simpson S."/>
            <person name="Scheffler B."/>
            <person name="Saski C."/>
            <person name="Grover C."/>
            <person name="Hu G."/>
            <person name="Conover J."/>
            <person name="Carlson J."/>
            <person name="Shu S."/>
            <person name="Boston L."/>
            <person name="Williams M."/>
            <person name="Peterson D."/>
            <person name="Mcgee K."/>
            <person name="Jones D."/>
            <person name="Wendel J."/>
            <person name="Stelly D."/>
            <person name="Grimwood J."/>
            <person name="Schmutz J."/>
        </authorList>
    </citation>
    <scope>NUCLEOTIDE SEQUENCE [LARGE SCALE GENOMIC DNA]</scope>
    <source>
        <strain evidence="1">7179.01</strain>
    </source>
</reference>
<gene>
    <name evidence="1" type="ORF">ES332_D01G233100v1</name>
</gene>
<organism evidence="1 2">
    <name type="scientific">Gossypium tomentosum</name>
    <name type="common">Hawaiian cotton</name>
    <name type="synonym">Gossypium sandvicense</name>
    <dbReference type="NCBI Taxonomy" id="34277"/>
    <lineage>
        <taxon>Eukaryota</taxon>
        <taxon>Viridiplantae</taxon>
        <taxon>Streptophyta</taxon>
        <taxon>Embryophyta</taxon>
        <taxon>Tracheophyta</taxon>
        <taxon>Spermatophyta</taxon>
        <taxon>Magnoliopsida</taxon>
        <taxon>eudicotyledons</taxon>
        <taxon>Gunneridae</taxon>
        <taxon>Pentapetalae</taxon>
        <taxon>rosids</taxon>
        <taxon>malvids</taxon>
        <taxon>Malvales</taxon>
        <taxon>Malvaceae</taxon>
        <taxon>Malvoideae</taxon>
        <taxon>Gossypium</taxon>
    </lineage>
</organism>
<accession>A0A5D2MD23</accession>
<sequence>MNGGRSLTTKGFSAPFSADPRAFPGVRRPYSDMARRRDQLDACGVEAVVHVRGQSLIAA</sequence>
<proteinExistence type="predicted"/>
<evidence type="ECO:0000313" key="1">
    <source>
        <dbReference type="EMBL" id="TYH89064.1"/>
    </source>
</evidence>
<dbReference type="AlphaFoldDB" id="A0A5D2MD23"/>
<name>A0A5D2MD23_GOSTO</name>
<protein>
    <submittedName>
        <fullName evidence="1">Uncharacterized protein</fullName>
    </submittedName>
</protein>
<evidence type="ECO:0000313" key="2">
    <source>
        <dbReference type="Proteomes" id="UP000322667"/>
    </source>
</evidence>
<keyword evidence="2" id="KW-1185">Reference proteome</keyword>
<dbReference type="EMBL" id="CM017623">
    <property type="protein sequence ID" value="TYH89064.1"/>
    <property type="molecule type" value="Genomic_DNA"/>
</dbReference>